<organism evidence="1">
    <name type="scientific">uncultured Acidobacteria bacterium HF4000_26D02</name>
    <dbReference type="NCBI Taxonomy" id="710731"/>
    <lineage>
        <taxon>Bacteria</taxon>
        <taxon>Pseudomonadati</taxon>
        <taxon>Acidobacteriota</taxon>
        <taxon>environmental samples</taxon>
    </lineage>
</organism>
<protein>
    <submittedName>
        <fullName evidence="1">Uncharacterized protein</fullName>
    </submittedName>
</protein>
<dbReference type="AlphaFoldDB" id="E0XW53"/>
<sequence>MKISFVVGPDDVRIEIVQPPKPESEASNANCDLTGSWTSVLYQLPGQPPVTDRLTFVHDSGNRYTVVMTYDDGSTLREPAIRDGCTLNETVKSNRYVVREDGQISLSDRDGFDIVIRVYRPQ</sequence>
<accession>E0XW53</accession>
<name>E0XW53_9BACT</name>
<proteinExistence type="predicted"/>
<evidence type="ECO:0000313" key="1">
    <source>
        <dbReference type="EMBL" id="ADI18644.1"/>
    </source>
</evidence>
<reference evidence="1" key="1">
    <citation type="journal article" date="2011" name="Environ. Microbiol.">
        <title>Time-series analyses of Monterey Bay coastal microbial picoplankton using a 'genome proxy' microarray.</title>
        <authorList>
            <person name="Rich V.I."/>
            <person name="Pham V.D."/>
            <person name="Eppley J."/>
            <person name="Shi Y."/>
            <person name="DeLong E.F."/>
        </authorList>
    </citation>
    <scope>NUCLEOTIDE SEQUENCE</scope>
</reference>
<dbReference type="EMBL" id="GU474896">
    <property type="protein sequence ID" value="ADI18644.1"/>
    <property type="molecule type" value="Genomic_DNA"/>
</dbReference>